<dbReference type="EMBL" id="JXQK01000055">
    <property type="protein sequence ID" value="KIP62329.1"/>
    <property type="molecule type" value="Genomic_DNA"/>
</dbReference>
<evidence type="ECO:0000313" key="1">
    <source>
        <dbReference type="EMBL" id="KIP62329.1"/>
    </source>
</evidence>
<dbReference type="Proteomes" id="UP000032046">
    <property type="component" value="Unassembled WGS sequence"/>
</dbReference>
<evidence type="ECO:0000313" key="2">
    <source>
        <dbReference type="Proteomes" id="UP000032046"/>
    </source>
</evidence>
<proteinExistence type="predicted"/>
<gene>
    <name evidence="1" type="ORF">ST44_07585</name>
</gene>
<keyword evidence="2" id="KW-1185">Reference proteome</keyword>
<accession>A0A0D0IVT1</accession>
<name>A0A0D0IVT1_9BACT</name>
<reference evidence="1 2" key="1">
    <citation type="submission" date="2015-01" db="EMBL/GenBank/DDBJ databases">
        <title>Comparative genomics of non-oral Prevotella species.</title>
        <authorList>
            <person name="Accetto T."/>
            <person name="Nograsek B."/>
            <person name="Avgustin G."/>
        </authorList>
    </citation>
    <scope>NUCLEOTIDE SEQUENCE [LARGE SCALE GENOMIC DNA]</scope>
    <source>
        <strain evidence="1 2">P5-119</strain>
    </source>
</reference>
<protein>
    <submittedName>
        <fullName evidence="1">Uncharacterized protein</fullName>
    </submittedName>
</protein>
<sequence>MFRTDHGAALHPFDSERMSTANAASTLFRHTATTGGVPGAPEETLACEMGIMAVRNLFVGQHHLQTADPQHLLIEDTENFSC</sequence>
<comment type="caution">
    <text evidence="1">The sequence shown here is derived from an EMBL/GenBank/DDBJ whole genome shotgun (WGS) entry which is preliminary data.</text>
</comment>
<organism evidence="1 2">
    <name type="scientific">Prevotella pectinovora</name>
    <dbReference type="NCBI Taxonomy" id="1602169"/>
    <lineage>
        <taxon>Bacteria</taxon>
        <taxon>Pseudomonadati</taxon>
        <taxon>Bacteroidota</taxon>
        <taxon>Bacteroidia</taxon>
        <taxon>Bacteroidales</taxon>
        <taxon>Prevotellaceae</taxon>
        <taxon>Prevotella</taxon>
    </lineage>
</organism>
<dbReference type="AlphaFoldDB" id="A0A0D0IVT1"/>